<dbReference type="EMBL" id="QKWP01000255">
    <property type="protein sequence ID" value="RIB23566.1"/>
    <property type="molecule type" value="Genomic_DNA"/>
</dbReference>
<dbReference type="Proteomes" id="UP000266673">
    <property type="component" value="Unassembled WGS sequence"/>
</dbReference>
<comment type="caution">
    <text evidence="2">The sequence shown here is derived from an EMBL/GenBank/DDBJ whole genome shotgun (WGS) entry which is preliminary data.</text>
</comment>
<evidence type="ECO:0000313" key="3">
    <source>
        <dbReference type="Proteomes" id="UP000266673"/>
    </source>
</evidence>
<dbReference type="AlphaFoldDB" id="A0A397VX40"/>
<proteinExistence type="predicted"/>
<gene>
    <name evidence="2" type="ORF">C2G38_2032637</name>
</gene>
<feature type="region of interest" description="Disordered" evidence="1">
    <location>
        <begin position="1"/>
        <end position="25"/>
    </location>
</feature>
<sequence>MEIDRSNDTQSGIEEGEVEDSREGQMLYSGAVKKSLLQTQERKFKETDMQWAEHVIEKMVRDLKDPFVEKEWHYRQILEALKNEELLYRLIIYKLCTTPTVHEMPKAIQLKFKHQDRNFFRTFTRNTKIIPAHQLEIEAMINKAIQNYKGKHSITVTNKEIRDQINNKVRQKLAIQHITNSRFKKNSQEITKVINYCIGFMKLSDGLQGDALWKTANKAIQDTLLPLPEKPENILENVRELLLFEIPIKNKDNLRAILAALRKVYTLAQLSDKYFTKLELLPENSWKVCEEVKGLFSIIERKDLRKVYGYIQQQAEFYKQKEDLPESYFRLLEKKKPLLLMPQELDRKYKEMFPIDLARFNKSIKEISDILRKTYFFKFIPNDFLIQKPRLPRDVKKIITQSKYSFLIEDKEEAVAFIKEISARYNSTILYQVI</sequence>
<reference evidence="2 3" key="1">
    <citation type="submission" date="2018-06" db="EMBL/GenBank/DDBJ databases">
        <title>Comparative genomics reveals the genomic features of Rhizophagus irregularis, R. cerebriforme, R. diaphanum and Gigaspora rosea, and their symbiotic lifestyle signature.</title>
        <authorList>
            <person name="Morin E."/>
            <person name="San Clemente H."/>
            <person name="Chen E.C.H."/>
            <person name="De La Providencia I."/>
            <person name="Hainaut M."/>
            <person name="Kuo A."/>
            <person name="Kohler A."/>
            <person name="Murat C."/>
            <person name="Tang N."/>
            <person name="Roy S."/>
            <person name="Loubradou J."/>
            <person name="Henrissat B."/>
            <person name="Grigoriev I.V."/>
            <person name="Corradi N."/>
            <person name="Roux C."/>
            <person name="Martin F.M."/>
        </authorList>
    </citation>
    <scope>NUCLEOTIDE SEQUENCE [LARGE SCALE GENOMIC DNA]</scope>
    <source>
        <strain evidence="2 3">DAOM 194757</strain>
    </source>
</reference>
<evidence type="ECO:0000313" key="2">
    <source>
        <dbReference type="EMBL" id="RIB23566.1"/>
    </source>
</evidence>
<protein>
    <submittedName>
        <fullName evidence="2">Uncharacterized protein</fullName>
    </submittedName>
</protein>
<evidence type="ECO:0000256" key="1">
    <source>
        <dbReference type="SAM" id="MobiDB-lite"/>
    </source>
</evidence>
<keyword evidence="3" id="KW-1185">Reference proteome</keyword>
<name>A0A397VX40_9GLOM</name>
<accession>A0A397VX40</accession>
<organism evidence="2 3">
    <name type="scientific">Gigaspora rosea</name>
    <dbReference type="NCBI Taxonomy" id="44941"/>
    <lineage>
        <taxon>Eukaryota</taxon>
        <taxon>Fungi</taxon>
        <taxon>Fungi incertae sedis</taxon>
        <taxon>Mucoromycota</taxon>
        <taxon>Glomeromycotina</taxon>
        <taxon>Glomeromycetes</taxon>
        <taxon>Diversisporales</taxon>
        <taxon>Gigasporaceae</taxon>
        <taxon>Gigaspora</taxon>
    </lineage>
</organism>